<evidence type="ECO:0000256" key="2">
    <source>
        <dbReference type="ARBA" id="ARBA00004050"/>
    </source>
</evidence>
<evidence type="ECO:0000256" key="11">
    <source>
        <dbReference type="ARBA" id="ARBA00022723"/>
    </source>
</evidence>
<protein>
    <recommendedName>
        <fullName evidence="6">Succinate dehydrogenase hydrophobic membrane anchor subunit</fullName>
    </recommendedName>
</protein>
<dbReference type="GO" id="GO:0016020">
    <property type="term" value="C:membrane"/>
    <property type="evidence" value="ECO:0007669"/>
    <property type="project" value="UniProtKB-SubCell"/>
</dbReference>
<dbReference type="CDD" id="cd03495">
    <property type="entry name" value="SQR_TypeC_SdhD_like"/>
    <property type="match status" value="1"/>
</dbReference>
<dbReference type="GO" id="GO:0006099">
    <property type="term" value="P:tricarboxylic acid cycle"/>
    <property type="evidence" value="ECO:0007669"/>
    <property type="project" value="UniProtKB-UniPathway"/>
</dbReference>
<dbReference type="EMBL" id="WTZA01000001">
    <property type="protein sequence ID" value="MXO73738.1"/>
    <property type="molecule type" value="Genomic_DNA"/>
</dbReference>
<evidence type="ECO:0000256" key="3">
    <source>
        <dbReference type="ARBA" id="ARBA00004141"/>
    </source>
</evidence>
<keyword evidence="14" id="KW-0408">Iron</keyword>
<proteinExistence type="predicted"/>
<keyword evidence="7" id="KW-0813">Transport</keyword>
<comment type="subunit">
    <text evidence="5">Part of an enzyme complex containing four subunits: a flavoprotein, an iron-sulfur protein, plus two membrane-anchoring proteins, SdhC and SdhD.</text>
</comment>
<evidence type="ECO:0000256" key="12">
    <source>
        <dbReference type="ARBA" id="ARBA00022982"/>
    </source>
</evidence>
<comment type="pathway">
    <text evidence="4">Carbohydrate metabolism; tricarboxylic acid cycle.</text>
</comment>
<accession>A0A6I4TBG4</accession>
<dbReference type="Gene3D" id="1.20.1300.10">
    <property type="entry name" value="Fumarate reductase/succinate dehydrogenase, transmembrane subunit"/>
    <property type="match status" value="1"/>
</dbReference>
<name>A0A6I4TBG4_9SPHN</name>
<evidence type="ECO:0000256" key="1">
    <source>
        <dbReference type="ARBA" id="ARBA00001971"/>
    </source>
</evidence>
<evidence type="ECO:0000256" key="8">
    <source>
        <dbReference type="ARBA" id="ARBA00022532"/>
    </source>
</evidence>
<feature type="transmembrane region" description="Helical" evidence="16">
    <location>
        <begin position="59"/>
        <end position="78"/>
    </location>
</feature>
<evidence type="ECO:0000256" key="13">
    <source>
        <dbReference type="ARBA" id="ARBA00022989"/>
    </source>
</evidence>
<comment type="caution">
    <text evidence="17">The sequence shown here is derived from an EMBL/GenBank/DDBJ whole genome shotgun (WGS) entry which is preliminary data.</text>
</comment>
<evidence type="ECO:0000313" key="17">
    <source>
        <dbReference type="EMBL" id="MXO73738.1"/>
    </source>
</evidence>
<evidence type="ECO:0000256" key="10">
    <source>
        <dbReference type="ARBA" id="ARBA00022692"/>
    </source>
</evidence>
<dbReference type="AlphaFoldDB" id="A0A6I4TBG4"/>
<dbReference type="SUPFAM" id="SSF81343">
    <property type="entry name" value="Fumarate reductase respiratory complex transmembrane subunits"/>
    <property type="match status" value="1"/>
</dbReference>
<keyword evidence="13 16" id="KW-1133">Transmembrane helix</keyword>
<dbReference type="Pfam" id="PF01127">
    <property type="entry name" value="Sdh_cyt"/>
    <property type="match status" value="1"/>
</dbReference>
<comment type="subcellular location">
    <subcellularLocation>
        <location evidence="3">Membrane</location>
        <topology evidence="3">Multi-pass membrane protein</topology>
    </subcellularLocation>
</comment>
<keyword evidence="15 16" id="KW-0472">Membrane</keyword>
<evidence type="ECO:0000256" key="9">
    <source>
        <dbReference type="ARBA" id="ARBA00022617"/>
    </source>
</evidence>
<keyword evidence="8" id="KW-0816">Tricarboxylic acid cycle</keyword>
<keyword evidence="12" id="KW-0249">Electron transport</keyword>
<evidence type="ECO:0000256" key="14">
    <source>
        <dbReference type="ARBA" id="ARBA00023004"/>
    </source>
</evidence>
<reference evidence="17 18" key="1">
    <citation type="submission" date="2019-12" db="EMBL/GenBank/DDBJ databases">
        <title>Genomic-based taxomic classification of the family Erythrobacteraceae.</title>
        <authorList>
            <person name="Xu L."/>
        </authorList>
    </citation>
    <scope>NUCLEOTIDE SEQUENCE [LARGE SCALE GENOMIC DNA]</scope>
    <source>
        <strain evidence="17 18">100921-2</strain>
    </source>
</reference>
<keyword evidence="18" id="KW-1185">Reference proteome</keyword>
<dbReference type="InterPro" id="IPR000701">
    <property type="entry name" value="SuccDH_FuR_B_TM-su"/>
</dbReference>
<evidence type="ECO:0000256" key="5">
    <source>
        <dbReference type="ARBA" id="ARBA00011558"/>
    </source>
</evidence>
<dbReference type="RefSeq" id="WP_160609564.1">
    <property type="nucleotide sequence ID" value="NZ_WTZA01000001.1"/>
</dbReference>
<comment type="cofactor">
    <cofactor evidence="1">
        <name>heme</name>
        <dbReference type="ChEBI" id="CHEBI:30413"/>
    </cofactor>
</comment>
<evidence type="ECO:0000256" key="15">
    <source>
        <dbReference type="ARBA" id="ARBA00023136"/>
    </source>
</evidence>
<evidence type="ECO:0000313" key="18">
    <source>
        <dbReference type="Proteomes" id="UP000439522"/>
    </source>
</evidence>
<keyword evidence="10 16" id="KW-0812">Transmembrane</keyword>
<evidence type="ECO:0000256" key="16">
    <source>
        <dbReference type="SAM" id="Phobius"/>
    </source>
</evidence>
<organism evidence="17 18">
    <name type="scientific">Tsuneonella aeria</name>
    <dbReference type="NCBI Taxonomy" id="1837929"/>
    <lineage>
        <taxon>Bacteria</taxon>
        <taxon>Pseudomonadati</taxon>
        <taxon>Pseudomonadota</taxon>
        <taxon>Alphaproteobacteria</taxon>
        <taxon>Sphingomonadales</taxon>
        <taxon>Erythrobacteraceae</taxon>
        <taxon>Tsuneonella</taxon>
    </lineage>
</organism>
<sequence length="129" mass="14106">MGNGTPIGRVRGLGSAHSGAHHWWLERISGAFVLIPTVFLLVSILLLPDLQYATVREWIAGPLPAIALAAFLLGTLWHNRLGLRVFIEDYAHVPSNRIAIMLLLDIVTYAAAFFTIYCLVRLVLSTGAA</sequence>
<dbReference type="GO" id="GO:0020037">
    <property type="term" value="F:heme binding"/>
    <property type="evidence" value="ECO:0007669"/>
    <property type="project" value="InterPro"/>
</dbReference>
<evidence type="ECO:0000256" key="4">
    <source>
        <dbReference type="ARBA" id="ARBA00005163"/>
    </source>
</evidence>
<dbReference type="GO" id="GO:0046872">
    <property type="term" value="F:metal ion binding"/>
    <property type="evidence" value="ECO:0007669"/>
    <property type="project" value="UniProtKB-KW"/>
</dbReference>
<dbReference type="Proteomes" id="UP000439522">
    <property type="component" value="Unassembled WGS sequence"/>
</dbReference>
<feature type="transmembrane region" description="Helical" evidence="16">
    <location>
        <begin position="98"/>
        <end position="124"/>
    </location>
</feature>
<dbReference type="NCBIfam" id="TIGR02968">
    <property type="entry name" value="succ_dehyd_anc"/>
    <property type="match status" value="1"/>
</dbReference>
<dbReference type="OrthoDB" id="9809280at2"/>
<keyword evidence="9" id="KW-0349">Heme</keyword>
<comment type="function">
    <text evidence="2">Membrane-anchoring subunit of succinate dehydrogenase (SDH).</text>
</comment>
<evidence type="ECO:0000256" key="7">
    <source>
        <dbReference type="ARBA" id="ARBA00022448"/>
    </source>
</evidence>
<keyword evidence="11" id="KW-0479">Metal-binding</keyword>
<gene>
    <name evidence="17" type="primary">sdhD</name>
    <name evidence="17" type="ORF">GRI40_00685</name>
</gene>
<evidence type="ECO:0000256" key="6">
    <source>
        <dbReference type="ARBA" id="ARBA00019425"/>
    </source>
</evidence>
<dbReference type="InterPro" id="IPR034804">
    <property type="entry name" value="SQR/QFR_C/D"/>
</dbReference>
<feature type="transmembrane region" description="Helical" evidence="16">
    <location>
        <begin position="28"/>
        <end position="47"/>
    </location>
</feature>
<dbReference type="UniPathway" id="UPA00223"/>
<dbReference type="InterPro" id="IPR014312">
    <property type="entry name" value="Succ_DH_anchor"/>
</dbReference>